<dbReference type="InterPro" id="IPR047122">
    <property type="entry name" value="Trans-enoyl_RdTase-like"/>
</dbReference>
<dbReference type="Gene3D" id="3.40.50.720">
    <property type="entry name" value="NAD(P)-binding Rossmann-like Domain"/>
    <property type="match status" value="1"/>
</dbReference>
<name>A0A163CKV2_DIDRA</name>
<accession>A0A163CKV2</accession>
<evidence type="ECO:0000256" key="1">
    <source>
        <dbReference type="ARBA" id="ARBA00023002"/>
    </source>
</evidence>
<comment type="caution">
    <text evidence="2">The sequence shown here is derived from an EMBL/GenBank/DDBJ whole genome shotgun (WGS) entry which is preliminary data.</text>
</comment>
<dbReference type="Proteomes" id="UP000076837">
    <property type="component" value="Unassembled WGS sequence"/>
</dbReference>
<protein>
    <submittedName>
        <fullName evidence="2">Oxidoreductase</fullName>
    </submittedName>
</protein>
<dbReference type="OrthoDB" id="48317at2759"/>
<gene>
    <name evidence="2" type="ORF">ST47_g6343</name>
</gene>
<dbReference type="EMBL" id="JYNV01000212">
    <property type="protein sequence ID" value="KZM22534.1"/>
    <property type="molecule type" value="Genomic_DNA"/>
</dbReference>
<dbReference type="GO" id="GO:0016651">
    <property type="term" value="F:oxidoreductase activity, acting on NAD(P)H"/>
    <property type="evidence" value="ECO:0007669"/>
    <property type="project" value="InterPro"/>
</dbReference>
<dbReference type="AlphaFoldDB" id="A0A163CKV2"/>
<organism evidence="2 3">
    <name type="scientific">Didymella rabiei</name>
    <name type="common">Chickpea ascochyta blight fungus</name>
    <name type="synonym">Mycosphaerella rabiei</name>
    <dbReference type="NCBI Taxonomy" id="5454"/>
    <lineage>
        <taxon>Eukaryota</taxon>
        <taxon>Fungi</taxon>
        <taxon>Dikarya</taxon>
        <taxon>Ascomycota</taxon>
        <taxon>Pezizomycotina</taxon>
        <taxon>Dothideomycetes</taxon>
        <taxon>Pleosporomycetidae</taxon>
        <taxon>Pleosporales</taxon>
        <taxon>Pleosporineae</taxon>
        <taxon>Didymellaceae</taxon>
        <taxon>Ascochyta</taxon>
    </lineage>
</organism>
<reference evidence="2 3" key="1">
    <citation type="journal article" date="2016" name="Sci. Rep.">
        <title>Draft genome sequencing and secretome analysis of fungal phytopathogen Ascochyta rabiei provides insight into the necrotrophic effector repertoire.</title>
        <authorList>
            <person name="Verma S."/>
            <person name="Gazara R.K."/>
            <person name="Nizam S."/>
            <person name="Parween S."/>
            <person name="Chattopadhyay D."/>
            <person name="Verma P.K."/>
        </authorList>
    </citation>
    <scope>NUCLEOTIDE SEQUENCE [LARGE SCALE GENOMIC DNA]</scope>
    <source>
        <strain evidence="2 3">ArDII</strain>
    </source>
</reference>
<dbReference type="PANTHER" id="PTHR45348">
    <property type="entry name" value="HYPOTHETICAL OXIDOREDUCTASE (EUROFUNG)"/>
    <property type="match status" value="1"/>
</dbReference>
<dbReference type="InterPro" id="IPR036291">
    <property type="entry name" value="NAD(P)-bd_dom_sf"/>
</dbReference>
<dbReference type="PANTHER" id="PTHR45348:SF2">
    <property type="entry name" value="ZINC-TYPE ALCOHOL DEHYDROGENASE-LIKE PROTEIN C2E1P3.01"/>
    <property type="match status" value="1"/>
</dbReference>
<evidence type="ECO:0000313" key="3">
    <source>
        <dbReference type="Proteomes" id="UP000076837"/>
    </source>
</evidence>
<dbReference type="SUPFAM" id="SSF51735">
    <property type="entry name" value="NAD(P)-binding Rossmann-fold domains"/>
    <property type="match status" value="2"/>
</dbReference>
<dbReference type="Gene3D" id="3.90.180.10">
    <property type="entry name" value="Medium-chain alcohol dehydrogenases, catalytic domain"/>
    <property type="match status" value="1"/>
</dbReference>
<evidence type="ECO:0000313" key="2">
    <source>
        <dbReference type="EMBL" id="KZM22534.1"/>
    </source>
</evidence>
<proteinExistence type="predicted"/>
<sequence length="185" mass="19206">MHTPALALPYPSLKDSRPTAGKVVVVNGGSSSVGSVTTQLAAAAGIHVITVVDHKHPFLVENVVEAIRRSEQESAGIADAISISDTIATDLEIFGHLGGGHFALTHPHMGKEVVPDSIEIGMIWSGGVNEITGPVWRACIGAALEFGKLKYLPPPSVVGKGLEHIQEVLKLSKAGVSGTGLVVEL</sequence>
<keyword evidence="3" id="KW-1185">Reference proteome</keyword>
<dbReference type="STRING" id="5454.A0A163CKV2"/>
<keyword evidence="1" id="KW-0560">Oxidoreductase</keyword>